<accession>A0A2A4WX64</accession>
<comment type="caution">
    <text evidence="2">The sequence shown here is derived from an EMBL/GenBank/DDBJ whole genome shotgun (WGS) entry which is preliminary data.</text>
</comment>
<protein>
    <submittedName>
        <fullName evidence="2">Uncharacterized protein</fullName>
    </submittedName>
</protein>
<evidence type="ECO:0000313" key="3">
    <source>
        <dbReference type="Proteomes" id="UP000218767"/>
    </source>
</evidence>
<dbReference type="AlphaFoldDB" id="A0A2A4WX64"/>
<sequence>MNRNFACLAFSLLVAAAASASLAQDWQGKDYNLSMAGALINDHCGRVWEGGEYVSIHACNYQLANLFNVAVSTQHFEECTVLAQGDIVMIADCMVERFNSWLGQQSQ</sequence>
<evidence type="ECO:0000313" key="2">
    <source>
        <dbReference type="EMBL" id="PCI74826.1"/>
    </source>
</evidence>
<feature type="signal peptide" evidence="1">
    <location>
        <begin position="1"/>
        <end position="23"/>
    </location>
</feature>
<gene>
    <name evidence="2" type="ORF">COB20_14305</name>
</gene>
<organism evidence="2 3">
    <name type="scientific">SAR86 cluster bacterium</name>
    <dbReference type="NCBI Taxonomy" id="2030880"/>
    <lineage>
        <taxon>Bacteria</taxon>
        <taxon>Pseudomonadati</taxon>
        <taxon>Pseudomonadota</taxon>
        <taxon>Gammaproteobacteria</taxon>
        <taxon>SAR86 cluster</taxon>
    </lineage>
</organism>
<reference evidence="3" key="1">
    <citation type="submission" date="2017-08" db="EMBL/GenBank/DDBJ databases">
        <title>A dynamic microbial community with high functional redundancy inhabits the cold, oxic subseafloor aquifer.</title>
        <authorList>
            <person name="Tully B.J."/>
            <person name="Wheat C.G."/>
            <person name="Glazer B.T."/>
            <person name="Huber J.A."/>
        </authorList>
    </citation>
    <scope>NUCLEOTIDE SEQUENCE [LARGE SCALE GENOMIC DNA]</scope>
</reference>
<evidence type="ECO:0000256" key="1">
    <source>
        <dbReference type="SAM" id="SignalP"/>
    </source>
</evidence>
<feature type="chain" id="PRO_5012833816" evidence="1">
    <location>
        <begin position="24"/>
        <end position="107"/>
    </location>
</feature>
<dbReference type="EMBL" id="NVUL01000091">
    <property type="protein sequence ID" value="PCI74826.1"/>
    <property type="molecule type" value="Genomic_DNA"/>
</dbReference>
<name>A0A2A4WX64_9GAMM</name>
<dbReference type="Proteomes" id="UP000218767">
    <property type="component" value="Unassembled WGS sequence"/>
</dbReference>
<proteinExistence type="predicted"/>
<keyword evidence="1" id="KW-0732">Signal</keyword>